<dbReference type="EMBL" id="CABPSM010000009">
    <property type="protein sequence ID" value="VVE23793.1"/>
    <property type="molecule type" value="Genomic_DNA"/>
</dbReference>
<organism evidence="1 2">
    <name type="scientific">Pandoraea horticolens</name>
    <dbReference type="NCBI Taxonomy" id="2508298"/>
    <lineage>
        <taxon>Bacteria</taxon>
        <taxon>Pseudomonadati</taxon>
        <taxon>Pseudomonadota</taxon>
        <taxon>Betaproteobacteria</taxon>
        <taxon>Burkholderiales</taxon>
        <taxon>Burkholderiaceae</taxon>
        <taxon>Pandoraea</taxon>
    </lineage>
</organism>
<evidence type="ECO:0000313" key="2">
    <source>
        <dbReference type="Proteomes" id="UP000343317"/>
    </source>
</evidence>
<reference evidence="1 2" key="1">
    <citation type="submission" date="2019-08" db="EMBL/GenBank/DDBJ databases">
        <authorList>
            <person name="Peeters C."/>
        </authorList>
    </citation>
    <scope>NUCLEOTIDE SEQUENCE [LARGE SCALE GENOMIC DNA]</scope>
    <source>
        <strain evidence="1 2">LMG 31112</strain>
    </source>
</reference>
<keyword evidence="2" id="KW-1185">Reference proteome</keyword>
<name>A0A5E4WI37_9BURK</name>
<evidence type="ECO:0000313" key="1">
    <source>
        <dbReference type="EMBL" id="VVE23793.1"/>
    </source>
</evidence>
<sequence>MQLPELVRRQLPQGAMRTNRIVVDSPCFDTFAYVFKADKRVLV</sequence>
<gene>
    <name evidence="1" type="ORF">PHO31112_03270</name>
</gene>
<protein>
    <submittedName>
        <fullName evidence="1">Uncharacterized protein</fullName>
    </submittedName>
</protein>
<dbReference type="AlphaFoldDB" id="A0A5E4WI37"/>
<dbReference type="Proteomes" id="UP000343317">
    <property type="component" value="Unassembled WGS sequence"/>
</dbReference>
<accession>A0A5E4WI37</accession>
<proteinExistence type="predicted"/>